<gene>
    <name evidence="2" type="ORF">CTheo_7172</name>
</gene>
<dbReference type="PROSITE" id="PS50011">
    <property type="entry name" value="PROTEIN_KINASE_DOM"/>
    <property type="match status" value="1"/>
</dbReference>
<evidence type="ECO:0000313" key="3">
    <source>
        <dbReference type="Proteomes" id="UP000383932"/>
    </source>
</evidence>
<dbReference type="Gene3D" id="1.10.510.10">
    <property type="entry name" value="Transferase(Phosphotransferase) domain 1"/>
    <property type="match status" value="1"/>
</dbReference>
<dbReference type="InterPro" id="IPR001245">
    <property type="entry name" value="Ser-Thr/Tyr_kinase_cat_dom"/>
</dbReference>
<dbReference type="GO" id="GO:0005524">
    <property type="term" value="F:ATP binding"/>
    <property type="evidence" value="ECO:0007669"/>
    <property type="project" value="InterPro"/>
</dbReference>
<dbReference type="EMBL" id="SSOP01000277">
    <property type="protein sequence ID" value="KAB5589391.1"/>
    <property type="molecule type" value="Genomic_DNA"/>
</dbReference>
<dbReference type="GO" id="GO:0004674">
    <property type="term" value="F:protein serine/threonine kinase activity"/>
    <property type="evidence" value="ECO:0007669"/>
    <property type="project" value="TreeGrafter"/>
</dbReference>
<dbReference type="OrthoDB" id="4062651at2759"/>
<evidence type="ECO:0000259" key="1">
    <source>
        <dbReference type="PROSITE" id="PS50011"/>
    </source>
</evidence>
<comment type="caution">
    <text evidence="2">The sequence shown here is derived from an EMBL/GenBank/DDBJ whole genome shotgun (WGS) entry which is preliminary data.</text>
</comment>
<organism evidence="2 3">
    <name type="scientific">Ceratobasidium theobromae</name>
    <dbReference type="NCBI Taxonomy" id="1582974"/>
    <lineage>
        <taxon>Eukaryota</taxon>
        <taxon>Fungi</taxon>
        <taxon>Dikarya</taxon>
        <taxon>Basidiomycota</taxon>
        <taxon>Agaricomycotina</taxon>
        <taxon>Agaricomycetes</taxon>
        <taxon>Cantharellales</taxon>
        <taxon>Ceratobasidiaceae</taxon>
        <taxon>Ceratobasidium</taxon>
    </lineage>
</organism>
<keyword evidence="3" id="KW-1185">Reference proteome</keyword>
<dbReference type="InterPro" id="IPR000719">
    <property type="entry name" value="Prot_kinase_dom"/>
</dbReference>
<proteinExistence type="predicted"/>
<dbReference type="InterPro" id="IPR051681">
    <property type="entry name" value="Ser/Thr_Kinases-Pseudokinases"/>
</dbReference>
<protein>
    <submittedName>
        <fullName evidence="2">Tyrosine kinase domain containing protein</fullName>
    </submittedName>
</protein>
<feature type="domain" description="Protein kinase" evidence="1">
    <location>
        <begin position="66"/>
        <end position="351"/>
    </location>
</feature>
<dbReference type="PANTHER" id="PTHR44329">
    <property type="entry name" value="SERINE/THREONINE-PROTEIN KINASE TNNI3K-RELATED"/>
    <property type="match status" value="1"/>
</dbReference>
<keyword evidence="2" id="KW-0808">Transferase</keyword>
<dbReference type="SUPFAM" id="SSF56112">
    <property type="entry name" value="Protein kinase-like (PK-like)"/>
    <property type="match status" value="1"/>
</dbReference>
<dbReference type="AlphaFoldDB" id="A0A5N5QD54"/>
<accession>A0A5N5QD54</accession>
<name>A0A5N5QD54_9AGAM</name>
<dbReference type="Pfam" id="PF07714">
    <property type="entry name" value="PK_Tyr_Ser-Thr"/>
    <property type="match status" value="1"/>
</dbReference>
<reference evidence="2 3" key="1">
    <citation type="journal article" date="2019" name="Fungal Biol. Biotechnol.">
        <title>Draft genome sequence of fastidious pathogen Ceratobasidium theobromae, which causes vascular-streak dieback in Theobroma cacao.</title>
        <authorList>
            <person name="Ali S.S."/>
            <person name="Asman A."/>
            <person name="Shao J."/>
            <person name="Firmansyah A.P."/>
            <person name="Susilo A.W."/>
            <person name="Rosmana A."/>
            <person name="McMahon P."/>
            <person name="Junaid M."/>
            <person name="Guest D."/>
            <person name="Kheng T.Y."/>
            <person name="Meinhardt L.W."/>
            <person name="Bailey B.A."/>
        </authorList>
    </citation>
    <scope>NUCLEOTIDE SEQUENCE [LARGE SCALE GENOMIC DNA]</scope>
    <source>
        <strain evidence="2 3">CT2</strain>
    </source>
</reference>
<sequence length="375" mass="41553">MHELMKRVGQSFSEIGLLGDELIPVSADVKNLSGNVSCSDSERKNTLGYSVGWWRQMYKYKSIEPIDIASRSFKGSLSRGIFARRAEVTIKGMAFPPRVSSRGSVTLSAKQCAYHEIALLRQLKHENICDFMGYDNTHGGTTEPSAVPSIITEFCSNGKLKEYCARKSQELDFAAQLDLVMGVAKAVDYLHQRVPDGSIAHGNLSTETILVSQSGVAKLSGFEFACQYQHSDNPMLARVVYVPPLAFNPSRWHAPELFNETSDTLAPYPTQYSDLWALGCVFLAVLNGQDPYERYDLPGAISCIAEGVKPFSPDVCSSEAWNIVSSLWAAPPHMRISAAQAVEMISALPWRPRNVSVPEFEFLTVTFYVFRIPFA</sequence>
<keyword evidence="2" id="KW-0418">Kinase</keyword>
<dbReference type="InterPro" id="IPR011009">
    <property type="entry name" value="Kinase-like_dom_sf"/>
</dbReference>
<dbReference type="PANTHER" id="PTHR44329:SF84">
    <property type="entry name" value="PROTEIN KINASE LIKE PROTEIN"/>
    <property type="match status" value="1"/>
</dbReference>
<dbReference type="Proteomes" id="UP000383932">
    <property type="component" value="Unassembled WGS sequence"/>
</dbReference>
<evidence type="ECO:0000313" key="2">
    <source>
        <dbReference type="EMBL" id="KAB5589391.1"/>
    </source>
</evidence>